<organism evidence="1 2">
    <name type="scientific">Zophobas morio</name>
    <dbReference type="NCBI Taxonomy" id="2755281"/>
    <lineage>
        <taxon>Eukaryota</taxon>
        <taxon>Metazoa</taxon>
        <taxon>Ecdysozoa</taxon>
        <taxon>Arthropoda</taxon>
        <taxon>Hexapoda</taxon>
        <taxon>Insecta</taxon>
        <taxon>Pterygota</taxon>
        <taxon>Neoptera</taxon>
        <taxon>Endopterygota</taxon>
        <taxon>Coleoptera</taxon>
        <taxon>Polyphaga</taxon>
        <taxon>Cucujiformia</taxon>
        <taxon>Tenebrionidae</taxon>
        <taxon>Zophobas</taxon>
    </lineage>
</organism>
<protein>
    <submittedName>
        <fullName evidence="1">Uncharacterized protein</fullName>
    </submittedName>
</protein>
<keyword evidence="2" id="KW-1185">Reference proteome</keyword>
<evidence type="ECO:0000313" key="2">
    <source>
        <dbReference type="Proteomes" id="UP001168821"/>
    </source>
</evidence>
<reference evidence="1" key="1">
    <citation type="journal article" date="2023" name="G3 (Bethesda)">
        <title>Whole genome assemblies of Zophobas morio and Tenebrio molitor.</title>
        <authorList>
            <person name="Kaur S."/>
            <person name="Stinson S.A."/>
            <person name="diCenzo G.C."/>
        </authorList>
    </citation>
    <scope>NUCLEOTIDE SEQUENCE</scope>
    <source>
        <strain evidence="1">QUZm001</strain>
    </source>
</reference>
<gene>
    <name evidence="1" type="ORF">Zmor_021997</name>
</gene>
<accession>A0AA38MAY0</accession>
<evidence type="ECO:0000313" key="1">
    <source>
        <dbReference type="EMBL" id="KAJ3650300.1"/>
    </source>
</evidence>
<proteinExistence type="predicted"/>
<sequence length="156" mass="18619">MTSVTAYVKVKQRNCKQNDHRFYCFDFRLLYKTLGEEKKAREPLNIYKDQIDKWCTYDVTPSSRLPIFLKILQERETAIIYNLACKEVFDDAAVELTMALQQYFNSKPNERNLRVFGRLRVNSCWFRLQSFSSYSNDWTRSDEQARELTNLTTKLV</sequence>
<comment type="caution">
    <text evidence="1">The sequence shown here is derived from an EMBL/GenBank/DDBJ whole genome shotgun (WGS) entry which is preliminary data.</text>
</comment>
<dbReference type="Proteomes" id="UP001168821">
    <property type="component" value="Unassembled WGS sequence"/>
</dbReference>
<name>A0AA38MAY0_9CUCU</name>
<dbReference type="EMBL" id="JALNTZ010000006">
    <property type="protein sequence ID" value="KAJ3650300.1"/>
    <property type="molecule type" value="Genomic_DNA"/>
</dbReference>
<dbReference type="AlphaFoldDB" id="A0AA38MAY0"/>